<name>A0A0A9FNI7_ARUDO</name>
<protein>
    <submittedName>
        <fullName evidence="1">Uncharacterized protein</fullName>
    </submittedName>
</protein>
<accession>A0A0A9FNI7</accession>
<reference evidence="1" key="1">
    <citation type="submission" date="2014-09" db="EMBL/GenBank/DDBJ databases">
        <authorList>
            <person name="Magalhaes I.L.F."/>
            <person name="Oliveira U."/>
            <person name="Santos F.R."/>
            <person name="Vidigal T.H.D.A."/>
            <person name="Brescovit A.D."/>
            <person name="Santos A.J."/>
        </authorList>
    </citation>
    <scope>NUCLEOTIDE SEQUENCE</scope>
    <source>
        <tissue evidence="1">Shoot tissue taken approximately 20 cm above the soil surface</tissue>
    </source>
</reference>
<reference evidence="1" key="2">
    <citation type="journal article" date="2015" name="Data Brief">
        <title>Shoot transcriptome of the giant reed, Arundo donax.</title>
        <authorList>
            <person name="Barrero R.A."/>
            <person name="Guerrero F.D."/>
            <person name="Moolhuijzen P."/>
            <person name="Goolsby J.A."/>
            <person name="Tidwell J."/>
            <person name="Bellgard S.E."/>
            <person name="Bellgard M.I."/>
        </authorList>
    </citation>
    <scope>NUCLEOTIDE SEQUENCE</scope>
    <source>
        <tissue evidence="1">Shoot tissue taken approximately 20 cm above the soil surface</tissue>
    </source>
</reference>
<proteinExistence type="predicted"/>
<sequence length="40" mass="4244">MQALSAASGSRNVTNPYPLDLPVFLSVMTTASRMSPNCSK</sequence>
<organism evidence="1">
    <name type="scientific">Arundo donax</name>
    <name type="common">Giant reed</name>
    <name type="synonym">Donax arundinaceus</name>
    <dbReference type="NCBI Taxonomy" id="35708"/>
    <lineage>
        <taxon>Eukaryota</taxon>
        <taxon>Viridiplantae</taxon>
        <taxon>Streptophyta</taxon>
        <taxon>Embryophyta</taxon>
        <taxon>Tracheophyta</taxon>
        <taxon>Spermatophyta</taxon>
        <taxon>Magnoliopsida</taxon>
        <taxon>Liliopsida</taxon>
        <taxon>Poales</taxon>
        <taxon>Poaceae</taxon>
        <taxon>PACMAD clade</taxon>
        <taxon>Arundinoideae</taxon>
        <taxon>Arundineae</taxon>
        <taxon>Arundo</taxon>
    </lineage>
</organism>
<dbReference type="AlphaFoldDB" id="A0A0A9FNI7"/>
<dbReference type="EMBL" id="GBRH01183521">
    <property type="protein sequence ID" value="JAE14375.1"/>
    <property type="molecule type" value="Transcribed_RNA"/>
</dbReference>
<evidence type="ECO:0000313" key="1">
    <source>
        <dbReference type="EMBL" id="JAE14375.1"/>
    </source>
</evidence>